<keyword evidence="2" id="KW-1185">Reference proteome</keyword>
<evidence type="ECO:0000313" key="1">
    <source>
        <dbReference type="EMBL" id="KAJ0965614.1"/>
    </source>
</evidence>
<gene>
    <name evidence="1" type="ORF">J5N97_026752</name>
</gene>
<proteinExistence type="predicted"/>
<dbReference type="Proteomes" id="UP001085076">
    <property type="component" value="Miscellaneous, Linkage group lg08"/>
</dbReference>
<accession>A0A9D5H701</accession>
<reference evidence="1" key="2">
    <citation type="journal article" date="2022" name="Hortic Res">
        <title>The genome of Dioscorea zingiberensis sheds light on the biosynthesis, origin and evolution of the medicinally important diosgenin saponins.</title>
        <authorList>
            <person name="Li Y."/>
            <person name="Tan C."/>
            <person name="Li Z."/>
            <person name="Guo J."/>
            <person name="Li S."/>
            <person name="Chen X."/>
            <person name="Wang C."/>
            <person name="Dai X."/>
            <person name="Yang H."/>
            <person name="Song W."/>
            <person name="Hou L."/>
            <person name="Xu J."/>
            <person name="Tong Z."/>
            <person name="Xu A."/>
            <person name="Yuan X."/>
            <person name="Wang W."/>
            <person name="Yang Q."/>
            <person name="Chen L."/>
            <person name="Sun Z."/>
            <person name="Wang K."/>
            <person name="Pan B."/>
            <person name="Chen J."/>
            <person name="Bao Y."/>
            <person name="Liu F."/>
            <person name="Qi X."/>
            <person name="Gang D.R."/>
            <person name="Wen J."/>
            <person name="Li J."/>
        </authorList>
    </citation>
    <scope>NUCLEOTIDE SEQUENCE</scope>
    <source>
        <strain evidence="1">Dzin_1.0</strain>
    </source>
</reference>
<sequence length="80" mass="8961">MGFSLRFSDRCSLSLGSITLGLRILLTRDTRGSLSPTYHPYNVKLSCTWPDTIVLVKNNGSNKEAAKAMDKPKKLHFLLH</sequence>
<organism evidence="1 2">
    <name type="scientific">Dioscorea zingiberensis</name>
    <dbReference type="NCBI Taxonomy" id="325984"/>
    <lineage>
        <taxon>Eukaryota</taxon>
        <taxon>Viridiplantae</taxon>
        <taxon>Streptophyta</taxon>
        <taxon>Embryophyta</taxon>
        <taxon>Tracheophyta</taxon>
        <taxon>Spermatophyta</taxon>
        <taxon>Magnoliopsida</taxon>
        <taxon>Liliopsida</taxon>
        <taxon>Dioscoreales</taxon>
        <taxon>Dioscoreaceae</taxon>
        <taxon>Dioscorea</taxon>
    </lineage>
</organism>
<evidence type="ECO:0000313" key="2">
    <source>
        <dbReference type="Proteomes" id="UP001085076"/>
    </source>
</evidence>
<reference evidence="1" key="1">
    <citation type="submission" date="2021-03" db="EMBL/GenBank/DDBJ databases">
        <authorList>
            <person name="Li Z."/>
            <person name="Yang C."/>
        </authorList>
    </citation>
    <scope>NUCLEOTIDE SEQUENCE</scope>
    <source>
        <strain evidence="1">Dzin_1.0</strain>
        <tissue evidence="1">Leaf</tissue>
    </source>
</reference>
<dbReference type="EMBL" id="JAGGNH010000008">
    <property type="protein sequence ID" value="KAJ0965614.1"/>
    <property type="molecule type" value="Genomic_DNA"/>
</dbReference>
<dbReference type="AlphaFoldDB" id="A0A9D5H701"/>
<protein>
    <submittedName>
        <fullName evidence="1">Uncharacterized protein</fullName>
    </submittedName>
</protein>
<comment type="caution">
    <text evidence="1">The sequence shown here is derived from an EMBL/GenBank/DDBJ whole genome shotgun (WGS) entry which is preliminary data.</text>
</comment>
<name>A0A9D5H701_9LILI</name>